<evidence type="ECO:0000256" key="5">
    <source>
        <dbReference type="ARBA" id="ARBA00022847"/>
    </source>
</evidence>
<comment type="similarity">
    <text evidence="2">Belongs to the sodium:neurotransmitter symporter (SNF) (TC 2.A.22) family.</text>
</comment>
<evidence type="ECO:0008006" key="13">
    <source>
        <dbReference type="Google" id="ProtNLM"/>
    </source>
</evidence>
<feature type="transmembrane region" description="Helical" evidence="10">
    <location>
        <begin position="251"/>
        <end position="268"/>
    </location>
</feature>
<gene>
    <name evidence="11" type="ORF">Cfor_06514</name>
</gene>
<feature type="transmembrane region" description="Helical" evidence="10">
    <location>
        <begin position="280"/>
        <end position="305"/>
    </location>
</feature>
<evidence type="ECO:0000313" key="12">
    <source>
        <dbReference type="Proteomes" id="UP000502823"/>
    </source>
</evidence>
<evidence type="ECO:0000256" key="1">
    <source>
        <dbReference type="ARBA" id="ARBA00004141"/>
    </source>
</evidence>
<dbReference type="PROSITE" id="PS50267">
    <property type="entry name" value="NA_NEUROTRAN_SYMP_3"/>
    <property type="match status" value="1"/>
</dbReference>
<dbReference type="InterPro" id="IPR000175">
    <property type="entry name" value="Na/ntran_symport"/>
</dbReference>
<dbReference type="EMBL" id="BLKM01002183">
    <property type="protein sequence ID" value="GFG40502.1"/>
    <property type="molecule type" value="Genomic_DNA"/>
</dbReference>
<keyword evidence="7 10" id="KW-0472">Membrane</keyword>
<evidence type="ECO:0000256" key="10">
    <source>
        <dbReference type="SAM" id="Phobius"/>
    </source>
</evidence>
<accession>A0A6L2QA42</accession>
<keyword evidence="12" id="KW-1185">Reference proteome</keyword>
<keyword evidence="8" id="KW-0915">Sodium</keyword>
<feature type="transmembrane region" description="Helical" evidence="10">
    <location>
        <begin position="380"/>
        <end position="406"/>
    </location>
</feature>
<evidence type="ECO:0000256" key="8">
    <source>
        <dbReference type="PIRSR" id="PIRSR600175-1"/>
    </source>
</evidence>
<sequence length="622" mass="69420">MGLPIFFLELAIGQYSGLGPNKAFQRMAPIFHGLGYCTLVVITLVTIYYQVIVAWTIFYVFASFTSELGWGSCGHDFNTDDCYSEAANAECLSKSENESWPLTFIQRTCRPVGEICAENNQTMHNHTHCFNGTYNHLNTIVQRVLSSEEYYRDYALGINGATWESWGILRWEMVLCLLLSWIILYLCLMKGVQSSGKVTYFTAFFPYCVLLALLVRGVTLDGAYEGILFYVTPSWESLTNANVWGDAASQTFYALGIGCGSLVTLSSYNRFNNNCHRDAFIVSVANTLTAILAGFVVFAILGFLAKESGVSVKEVVSSGPGLAFITYPEAVLRMPLPQLWAILFFIMLFTLGTGSQFAGVEAINTAIIDQWPSLCKRKQWVAASTCAACFLLALPMCCSGGVYLFTVLDWNTASWAILIIGFAEVALVGWVYGCRCFLDNITEMSMHLSKFTRVYWSISWTVLAPAFLIGVLILTLNNFTPAYYGEYTFPEWVDGLGWLIGLASILPLPAFALYRLFRAKEVGWELLQPSKLWGPAQSTTLNIPTFGVYENSEKRYNAYENSDKPNSACDNFENCSWPGSVVVKTEPEPVHNRQSDARAYENLAFHHENGRKAFLCQNQTNS</sequence>
<feature type="transmembrane region" description="Helical" evidence="10">
    <location>
        <begin position="200"/>
        <end position="219"/>
    </location>
</feature>
<reference evidence="12" key="1">
    <citation type="submission" date="2020-01" db="EMBL/GenBank/DDBJ databases">
        <title>Draft genome sequence of the Termite Coptotermes fromosanus.</title>
        <authorList>
            <person name="Itakura S."/>
            <person name="Yosikawa Y."/>
            <person name="Umezawa K."/>
        </authorList>
    </citation>
    <scope>NUCLEOTIDE SEQUENCE [LARGE SCALE GENOMIC DNA]</scope>
</reference>
<feature type="transmembrane region" description="Helical" evidence="10">
    <location>
        <begin position="339"/>
        <end position="360"/>
    </location>
</feature>
<feature type="binding site" evidence="8">
    <location>
        <position position="351"/>
    </location>
    <ligand>
        <name>Na(+)</name>
        <dbReference type="ChEBI" id="CHEBI:29101"/>
        <label>1</label>
    </ligand>
</feature>
<dbReference type="GO" id="GO:0089718">
    <property type="term" value="P:amino acid import across plasma membrane"/>
    <property type="evidence" value="ECO:0007669"/>
    <property type="project" value="TreeGrafter"/>
</dbReference>
<feature type="transmembrane region" description="Helical" evidence="10">
    <location>
        <begin position="454"/>
        <end position="476"/>
    </location>
</feature>
<feature type="transmembrane region" description="Helical" evidence="10">
    <location>
        <begin position="496"/>
        <end position="517"/>
    </location>
</feature>
<dbReference type="GO" id="GO:0046872">
    <property type="term" value="F:metal ion binding"/>
    <property type="evidence" value="ECO:0007669"/>
    <property type="project" value="UniProtKB-KW"/>
</dbReference>
<evidence type="ECO:0000313" key="11">
    <source>
        <dbReference type="EMBL" id="GFG40502.1"/>
    </source>
</evidence>
<dbReference type="InterPro" id="IPR037272">
    <property type="entry name" value="SNS_sf"/>
</dbReference>
<dbReference type="Pfam" id="PF00209">
    <property type="entry name" value="SNF"/>
    <property type="match status" value="2"/>
</dbReference>
<dbReference type="GO" id="GO:0015187">
    <property type="term" value="F:glycine transmembrane transporter activity"/>
    <property type="evidence" value="ECO:0007669"/>
    <property type="project" value="TreeGrafter"/>
</dbReference>
<name>A0A6L2QA42_COPFO</name>
<feature type="binding site" evidence="8">
    <location>
        <position position="355"/>
    </location>
    <ligand>
        <name>Na(+)</name>
        <dbReference type="ChEBI" id="CHEBI:29101"/>
        <label>1</label>
    </ligand>
</feature>
<dbReference type="InParanoid" id="A0A6L2QA42"/>
<feature type="binding site" evidence="8">
    <location>
        <position position="286"/>
    </location>
    <ligand>
        <name>Na(+)</name>
        <dbReference type="ChEBI" id="CHEBI:29101"/>
        <label>1</label>
    </ligand>
</feature>
<dbReference type="OrthoDB" id="6581954at2759"/>
<feature type="transmembrane region" description="Helical" evidence="10">
    <location>
        <begin position="412"/>
        <end position="433"/>
    </location>
</feature>
<dbReference type="PANTHER" id="PTHR11616:SF236">
    <property type="entry name" value="TRANSPORTER"/>
    <property type="match status" value="1"/>
</dbReference>
<feature type="transmembrane region" description="Helical" evidence="10">
    <location>
        <begin position="168"/>
        <end position="188"/>
    </location>
</feature>
<dbReference type="PANTHER" id="PTHR11616">
    <property type="entry name" value="SODIUM/CHLORIDE DEPENDENT TRANSPORTER"/>
    <property type="match status" value="1"/>
</dbReference>
<comment type="caution">
    <text evidence="11">The sequence shown here is derived from an EMBL/GenBank/DDBJ whole genome shotgun (WGS) entry which is preliminary data.</text>
</comment>
<evidence type="ECO:0000256" key="6">
    <source>
        <dbReference type="ARBA" id="ARBA00022989"/>
    </source>
</evidence>
<evidence type="ECO:0000256" key="4">
    <source>
        <dbReference type="ARBA" id="ARBA00022692"/>
    </source>
</evidence>
<dbReference type="GO" id="GO:0005886">
    <property type="term" value="C:plasma membrane"/>
    <property type="evidence" value="ECO:0007669"/>
    <property type="project" value="TreeGrafter"/>
</dbReference>
<keyword evidence="5" id="KW-0769">Symport</keyword>
<keyword evidence="6 10" id="KW-1133">Transmembrane helix</keyword>
<evidence type="ECO:0000256" key="2">
    <source>
        <dbReference type="ARBA" id="ARBA00006459"/>
    </source>
</evidence>
<keyword evidence="4 10" id="KW-0812">Transmembrane</keyword>
<dbReference type="AlphaFoldDB" id="A0A6L2QA42"/>
<keyword evidence="3" id="KW-0813">Transport</keyword>
<evidence type="ECO:0000256" key="9">
    <source>
        <dbReference type="PIRSR" id="PIRSR600175-2"/>
    </source>
</evidence>
<evidence type="ECO:0000256" key="3">
    <source>
        <dbReference type="ARBA" id="ARBA00022448"/>
    </source>
</evidence>
<comment type="subcellular location">
    <subcellularLocation>
        <location evidence="1">Membrane</location>
        <topology evidence="1">Multi-pass membrane protein</topology>
    </subcellularLocation>
</comment>
<keyword evidence="8" id="KW-0479">Metal-binding</keyword>
<dbReference type="Proteomes" id="UP000502823">
    <property type="component" value="Unassembled WGS sequence"/>
</dbReference>
<proteinExistence type="inferred from homology"/>
<dbReference type="SUPFAM" id="SSF161070">
    <property type="entry name" value="SNF-like"/>
    <property type="match status" value="1"/>
</dbReference>
<organism evidence="11 12">
    <name type="scientific">Coptotermes formosanus</name>
    <name type="common">Formosan subterranean termite</name>
    <dbReference type="NCBI Taxonomy" id="36987"/>
    <lineage>
        <taxon>Eukaryota</taxon>
        <taxon>Metazoa</taxon>
        <taxon>Ecdysozoa</taxon>
        <taxon>Arthropoda</taxon>
        <taxon>Hexapoda</taxon>
        <taxon>Insecta</taxon>
        <taxon>Pterygota</taxon>
        <taxon>Neoptera</taxon>
        <taxon>Polyneoptera</taxon>
        <taxon>Dictyoptera</taxon>
        <taxon>Blattodea</taxon>
        <taxon>Blattoidea</taxon>
        <taxon>Termitoidae</taxon>
        <taxon>Rhinotermitidae</taxon>
        <taxon>Coptotermes</taxon>
    </lineage>
</organism>
<keyword evidence="9" id="KW-1015">Disulfide bond</keyword>
<evidence type="ECO:0000256" key="7">
    <source>
        <dbReference type="ARBA" id="ARBA00023136"/>
    </source>
</evidence>
<dbReference type="PRINTS" id="PR00176">
    <property type="entry name" value="NANEUSMPORT"/>
</dbReference>
<feature type="transmembrane region" description="Helical" evidence="10">
    <location>
        <begin position="34"/>
        <end position="62"/>
    </location>
</feature>
<protein>
    <recommendedName>
        <fullName evidence="13">Transporter</fullName>
    </recommendedName>
</protein>
<dbReference type="GO" id="GO:0005283">
    <property type="term" value="F:amino acid:sodium symporter activity"/>
    <property type="evidence" value="ECO:0007669"/>
    <property type="project" value="TreeGrafter"/>
</dbReference>
<feature type="disulfide bond" evidence="9">
    <location>
        <begin position="73"/>
        <end position="82"/>
    </location>
</feature>
<dbReference type="GO" id="GO:0015179">
    <property type="term" value="F:L-amino acid transmembrane transporter activity"/>
    <property type="evidence" value="ECO:0007669"/>
    <property type="project" value="TreeGrafter"/>
</dbReference>